<dbReference type="WBParaSite" id="L893_g10497.t1">
    <property type="protein sequence ID" value="L893_g10497.t1"/>
    <property type="gene ID" value="L893_g10497"/>
</dbReference>
<keyword evidence="4" id="KW-1185">Reference proteome</keyword>
<dbReference type="AlphaFoldDB" id="A0A1I7XXL0"/>
<protein>
    <submittedName>
        <fullName evidence="5">Uncharacterized protein</fullName>
    </submittedName>
</protein>
<keyword evidence="3" id="KW-0732">Signal</keyword>
<sequence length="391" mass="44201">MKYQLLLLVAIFLSSVVGPPVPVFASVAQVLDVLRRSPFWTQMTGSAPKYRDKKLQTAYEHLLGQLVNLSMGDEIPKPDDVENLVGTIADVLIQSPDLDKIIDLSFITAKQIELMFEGKLQKFTFPGFTRNHAEKLVGKIMQIMARAALDLKMGRTVPDAYRILIPKEKIPKKLVYKWVMGDDTLPYLSKPESDALKDYYFGIEAGIIAIVNGTAVPLENYTISEDHRELIKKITKFLPENFNLLKIPKSVLQNLLNGKAPEYSQLPKELQKHFQENIDRYVREFGDKIDITDEKSLPTFEKISLPTYQPYDINKLEHGRLKQISDEDASNVLKLVGICVSALGFVTIVILFLLCKRQRAKVLIEDTLPQSTSTPISASPNTSRRDISHDE</sequence>
<keyword evidence="2" id="KW-0812">Transmembrane</keyword>
<feature type="signal peptide" evidence="3">
    <location>
        <begin position="1"/>
        <end position="18"/>
    </location>
</feature>
<proteinExistence type="predicted"/>
<feature type="chain" id="PRO_5009311496" evidence="3">
    <location>
        <begin position="19"/>
        <end position="391"/>
    </location>
</feature>
<evidence type="ECO:0000313" key="5">
    <source>
        <dbReference type="WBParaSite" id="L893_g10497.t1"/>
    </source>
</evidence>
<reference evidence="5" key="1">
    <citation type="submission" date="2016-11" db="UniProtKB">
        <authorList>
            <consortium name="WormBaseParasite"/>
        </authorList>
    </citation>
    <scope>IDENTIFICATION</scope>
</reference>
<evidence type="ECO:0000256" key="3">
    <source>
        <dbReference type="SAM" id="SignalP"/>
    </source>
</evidence>
<dbReference type="Proteomes" id="UP000095287">
    <property type="component" value="Unplaced"/>
</dbReference>
<feature type="transmembrane region" description="Helical" evidence="2">
    <location>
        <begin position="332"/>
        <end position="354"/>
    </location>
</feature>
<keyword evidence="2" id="KW-0472">Membrane</keyword>
<feature type="region of interest" description="Disordered" evidence="1">
    <location>
        <begin position="370"/>
        <end position="391"/>
    </location>
</feature>
<keyword evidence="2" id="KW-1133">Transmembrane helix</keyword>
<organism evidence="4 5">
    <name type="scientific">Steinernema glaseri</name>
    <dbReference type="NCBI Taxonomy" id="37863"/>
    <lineage>
        <taxon>Eukaryota</taxon>
        <taxon>Metazoa</taxon>
        <taxon>Ecdysozoa</taxon>
        <taxon>Nematoda</taxon>
        <taxon>Chromadorea</taxon>
        <taxon>Rhabditida</taxon>
        <taxon>Tylenchina</taxon>
        <taxon>Panagrolaimomorpha</taxon>
        <taxon>Strongyloidoidea</taxon>
        <taxon>Steinernematidae</taxon>
        <taxon>Steinernema</taxon>
    </lineage>
</organism>
<name>A0A1I7XXL0_9BILA</name>
<evidence type="ECO:0000256" key="2">
    <source>
        <dbReference type="SAM" id="Phobius"/>
    </source>
</evidence>
<evidence type="ECO:0000313" key="4">
    <source>
        <dbReference type="Proteomes" id="UP000095287"/>
    </source>
</evidence>
<accession>A0A1I7XXL0</accession>
<evidence type="ECO:0000256" key="1">
    <source>
        <dbReference type="SAM" id="MobiDB-lite"/>
    </source>
</evidence>
<feature type="compositionally biased region" description="Polar residues" evidence="1">
    <location>
        <begin position="370"/>
        <end position="382"/>
    </location>
</feature>